<evidence type="ECO:0000313" key="6">
    <source>
        <dbReference type="EMBL" id="MDT0446502.1"/>
    </source>
</evidence>
<proteinExistence type="predicted"/>
<evidence type="ECO:0000256" key="1">
    <source>
        <dbReference type="ARBA" id="ARBA00022679"/>
    </source>
</evidence>
<dbReference type="CDD" id="cd05403">
    <property type="entry name" value="NT_KNTase_like"/>
    <property type="match status" value="1"/>
</dbReference>
<gene>
    <name evidence="6" type="ORF">RM779_28475</name>
</gene>
<dbReference type="Pfam" id="PF18765">
    <property type="entry name" value="Polbeta"/>
    <property type="match status" value="1"/>
</dbReference>
<evidence type="ECO:0000313" key="7">
    <source>
        <dbReference type="Proteomes" id="UP001183615"/>
    </source>
</evidence>
<dbReference type="InterPro" id="IPR041633">
    <property type="entry name" value="Polbeta"/>
</dbReference>
<keyword evidence="7" id="KW-1185">Reference proteome</keyword>
<dbReference type="Pfam" id="PF13427">
    <property type="entry name" value="AadA_C"/>
    <property type="match status" value="1"/>
</dbReference>
<name>A0ABU2SC05_9ACTN</name>
<organism evidence="6 7">
    <name type="scientific">Streptomyces johnsoniae</name>
    <dbReference type="NCBI Taxonomy" id="3075532"/>
    <lineage>
        <taxon>Bacteria</taxon>
        <taxon>Bacillati</taxon>
        <taxon>Actinomycetota</taxon>
        <taxon>Actinomycetes</taxon>
        <taxon>Kitasatosporales</taxon>
        <taxon>Streptomycetaceae</taxon>
        <taxon>Streptomyces</taxon>
    </lineage>
</organism>
<comment type="catalytic activity">
    <reaction evidence="3">
        <text>spectinomycin + ATP = 9-O-adenylylspectinomycin + diphosphate</text>
        <dbReference type="Rhea" id="RHEA:63228"/>
        <dbReference type="ChEBI" id="CHEBI:30616"/>
        <dbReference type="ChEBI" id="CHEBI:33019"/>
        <dbReference type="ChEBI" id="CHEBI:146260"/>
        <dbReference type="ChEBI" id="CHEBI:146261"/>
    </reaction>
</comment>
<dbReference type="InterPro" id="IPR024172">
    <property type="entry name" value="AadA/Aad9"/>
</dbReference>
<evidence type="ECO:0000256" key="2">
    <source>
        <dbReference type="ARBA" id="ARBA00023251"/>
    </source>
</evidence>
<dbReference type="EMBL" id="JAVREV010000020">
    <property type="protein sequence ID" value="MDT0446502.1"/>
    <property type="molecule type" value="Genomic_DNA"/>
</dbReference>
<keyword evidence="2" id="KW-0046">Antibiotic resistance</keyword>
<sequence length="262" mass="28893">MTQEQDVVRLVRGVLGADVVGAYLHGSAVLGGLRPHSDVDVFVVLRRRTTAEERRLLVGELLGISGEKARPVPARPVELTLVVQDDVHPWRYPPRCEFQYGEWLRDAYERGEVPSPEPSPDLAPLITMVLLGNAALFGPPPGEVLDPVPHEDVERAIVAGVPELLADLEHDTRNVVLTFARIWTTLATGVIRSKDEAAAWALGELPAEHRPVLARARAVYLGEEEERWDDLLPRLRPHAAYVTGVIERLAARDGRAGGHGRR</sequence>
<reference evidence="7" key="1">
    <citation type="submission" date="2023-07" db="EMBL/GenBank/DDBJ databases">
        <title>30 novel species of actinomycetes from the DSMZ collection.</title>
        <authorList>
            <person name="Nouioui I."/>
        </authorList>
    </citation>
    <scope>NUCLEOTIDE SEQUENCE [LARGE SCALE GENOMIC DNA]</scope>
    <source>
        <strain evidence="7">DSM 41886</strain>
    </source>
</reference>
<dbReference type="PIRSF" id="PIRSF000819">
    <property type="entry name" value="Streptomycin_3-adenylyltransf"/>
    <property type="match status" value="1"/>
</dbReference>
<dbReference type="NCBIfam" id="NF010309">
    <property type="entry name" value="PRK13746.1"/>
    <property type="match status" value="1"/>
</dbReference>
<dbReference type="RefSeq" id="WP_311620656.1">
    <property type="nucleotide sequence ID" value="NZ_JAVREV010000020.1"/>
</dbReference>
<keyword evidence="6" id="KW-0548">Nucleotidyltransferase</keyword>
<dbReference type="Gene3D" id="3.30.460.10">
    <property type="entry name" value="Beta Polymerase, domain 2"/>
    <property type="match status" value="1"/>
</dbReference>
<keyword evidence="1" id="KW-0808">Transferase</keyword>
<dbReference type="InterPro" id="IPR025184">
    <property type="entry name" value="AadA_C"/>
</dbReference>
<accession>A0ABU2SC05</accession>
<protein>
    <submittedName>
        <fullName evidence="6">Aminoglycoside adenylyltransferase family protein</fullName>
    </submittedName>
</protein>
<dbReference type="Proteomes" id="UP001183615">
    <property type="component" value="Unassembled WGS sequence"/>
</dbReference>
<comment type="caution">
    <text evidence="6">The sequence shown here is derived from an EMBL/GenBank/DDBJ whole genome shotgun (WGS) entry which is preliminary data.</text>
</comment>
<dbReference type="InterPro" id="IPR043519">
    <property type="entry name" value="NT_sf"/>
</dbReference>
<feature type="domain" description="Polymerase beta nucleotidyltransferase" evidence="5">
    <location>
        <begin position="18"/>
        <end position="64"/>
    </location>
</feature>
<evidence type="ECO:0000259" key="5">
    <source>
        <dbReference type="Pfam" id="PF18765"/>
    </source>
</evidence>
<dbReference type="SUPFAM" id="SSF81301">
    <property type="entry name" value="Nucleotidyltransferase"/>
    <property type="match status" value="1"/>
</dbReference>
<evidence type="ECO:0000259" key="4">
    <source>
        <dbReference type="Pfam" id="PF13427"/>
    </source>
</evidence>
<feature type="domain" description="Adenylyltransferase AadA C-terminal" evidence="4">
    <location>
        <begin position="143"/>
        <end position="242"/>
    </location>
</feature>
<dbReference type="GO" id="GO:0016779">
    <property type="term" value="F:nucleotidyltransferase activity"/>
    <property type="evidence" value="ECO:0007669"/>
    <property type="project" value="UniProtKB-KW"/>
</dbReference>
<evidence type="ECO:0000256" key="3">
    <source>
        <dbReference type="ARBA" id="ARBA00047831"/>
    </source>
</evidence>